<feature type="transmembrane region" description="Helical" evidence="6">
    <location>
        <begin position="52"/>
        <end position="79"/>
    </location>
</feature>
<dbReference type="GO" id="GO:0016020">
    <property type="term" value="C:membrane"/>
    <property type="evidence" value="ECO:0007669"/>
    <property type="project" value="UniProtKB-SubCell"/>
</dbReference>
<evidence type="ECO:0000256" key="4">
    <source>
        <dbReference type="ARBA" id="ARBA00023136"/>
    </source>
</evidence>
<feature type="transmembrane region" description="Helical" evidence="6">
    <location>
        <begin position="122"/>
        <end position="143"/>
    </location>
</feature>
<dbReference type="GeneID" id="17268958"/>
<dbReference type="KEGG" id="ehx:EMIHUDRAFT_239659"/>
<evidence type="ECO:0000313" key="8">
    <source>
        <dbReference type="Proteomes" id="UP000013827"/>
    </source>
</evidence>
<dbReference type="PANTHER" id="PTHR11132">
    <property type="entry name" value="SOLUTE CARRIER FAMILY 35"/>
    <property type="match status" value="1"/>
</dbReference>
<dbReference type="InterPro" id="IPR037185">
    <property type="entry name" value="EmrE-like"/>
</dbReference>
<dbReference type="RefSeq" id="XP_005775829.1">
    <property type="nucleotide sequence ID" value="XM_005775772.1"/>
</dbReference>
<dbReference type="EnsemblProtists" id="EOD23400">
    <property type="protein sequence ID" value="EOD23400"/>
    <property type="gene ID" value="EMIHUDRAFT_239659"/>
</dbReference>
<evidence type="ECO:0000256" key="2">
    <source>
        <dbReference type="ARBA" id="ARBA00022692"/>
    </source>
</evidence>
<keyword evidence="3 6" id="KW-1133">Transmembrane helix</keyword>
<evidence type="ECO:0000256" key="3">
    <source>
        <dbReference type="ARBA" id="ARBA00022989"/>
    </source>
</evidence>
<evidence type="ECO:0008006" key="9">
    <source>
        <dbReference type="Google" id="ProtNLM"/>
    </source>
</evidence>
<keyword evidence="8" id="KW-1185">Reference proteome</keyword>
<dbReference type="HOGENOM" id="CLU_1231823_0_0_1"/>
<evidence type="ECO:0000256" key="1">
    <source>
        <dbReference type="ARBA" id="ARBA00004141"/>
    </source>
</evidence>
<dbReference type="Proteomes" id="UP000013827">
    <property type="component" value="Unassembled WGS sequence"/>
</dbReference>
<organism evidence="7 8">
    <name type="scientific">Emiliania huxleyi (strain CCMP1516)</name>
    <dbReference type="NCBI Taxonomy" id="280463"/>
    <lineage>
        <taxon>Eukaryota</taxon>
        <taxon>Haptista</taxon>
        <taxon>Haptophyta</taxon>
        <taxon>Prymnesiophyceae</taxon>
        <taxon>Isochrysidales</taxon>
        <taxon>Noelaerhabdaceae</taxon>
        <taxon>Emiliania</taxon>
    </lineage>
</organism>
<name>A0A0D3JIR5_EMIH1</name>
<feature type="transmembrane region" description="Helical" evidence="6">
    <location>
        <begin position="12"/>
        <end position="32"/>
    </location>
</feature>
<feature type="region of interest" description="Disordered" evidence="5">
    <location>
        <begin position="196"/>
        <end position="225"/>
    </location>
</feature>
<feature type="compositionally biased region" description="Low complexity" evidence="5">
    <location>
        <begin position="213"/>
        <end position="225"/>
    </location>
</feature>
<comment type="subcellular location">
    <subcellularLocation>
        <location evidence="1">Membrane</location>
        <topology evidence="1">Multi-pass membrane protein</topology>
    </subcellularLocation>
</comment>
<feature type="transmembrane region" description="Helical" evidence="6">
    <location>
        <begin position="149"/>
        <end position="171"/>
    </location>
</feature>
<evidence type="ECO:0000313" key="7">
    <source>
        <dbReference type="EnsemblProtists" id="EOD23400"/>
    </source>
</evidence>
<keyword evidence="4 6" id="KW-0472">Membrane</keyword>
<proteinExistence type="predicted"/>
<evidence type="ECO:0000256" key="6">
    <source>
        <dbReference type="SAM" id="Phobius"/>
    </source>
</evidence>
<dbReference type="STRING" id="2903.R1E9L7"/>
<reference evidence="7" key="2">
    <citation type="submission" date="2024-10" db="UniProtKB">
        <authorList>
            <consortium name="EnsemblProtists"/>
        </authorList>
    </citation>
    <scope>IDENTIFICATION</scope>
</reference>
<dbReference type="AlphaFoldDB" id="A0A0D3JIR5"/>
<sequence length="225" mass="23573">MMKHLLSDVKLRAPFFLVGCTNVLVAAGALLLSRLPPLRPPPLPLSSFVRVALPIGLGSALDISFSNWSLAFVSVAYHVDGFRAFRARPVERAARAVLPAGATRLADDLSPFVPARPPASELCGYLFAVSGCVFVVQLAEFSLVRLTSALTVAIFASARELLTIVGAVLVLHDELTLLNMLGVLLATAGTGVYHATKGHSKAAPDRPAEDDAAGAAPPSRAAVEV</sequence>
<dbReference type="InterPro" id="IPR050186">
    <property type="entry name" value="TPT_transporter"/>
</dbReference>
<keyword evidence="2 6" id="KW-0812">Transmembrane</keyword>
<protein>
    <recommendedName>
        <fullName evidence="9">Sugar phosphate transporter domain-containing protein</fullName>
    </recommendedName>
</protein>
<accession>A0A0D3JIR5</accession>
<dbReference type="SUPFAM" id="SSF103481">
    <property type="entry name" value="Multidrug resistance efflux transporter EmrE"/>
    <property type="match status" value="1"/>
</dbReference>
<dbReference type="PaxDb" id="2903-EOD23400"/>
<evidence type="ECO:0000256" key="5">
    <source>
        <dbReference type="SAM" id="MobiDB-lite"/>
    </source>
</evidence>
<reference evidence="8" key="1">
    <citation type="journal article" date="2013" name="Nature">
        <title>Pan genome of the phytoplankton Emiliania underpins its global distribution.</title>
        <authorList>
            <person name="Read B.A."/>
            <person name="Kegel J."/>
            <person name="Klute M.J."/>
            <person name="Kuo A."/>
            <person name="Lefebvre S.C."/>
            <person name="Maumus F."/>
            <person name="Mayer C."/>
            <person name="Miller J."/>
            <person name="Monier A."/>
            <person name="Salamov A."/>
            <person name="Young J."/>
            <person name="Aguilar M."/>
            <person name="Claverie J.M."/>
            <person name="Frickenhaus S."/>
            <person name="Gonzalez K."/>
            <person name="Herman E.K."/>
            <person name="Lin Y.C."/>
            <person name="Napier J."/>
            <person name="Ogata H."/>
            <person name="Sarno A.F."/>
            <person name="Shmutz J."/>
            <person name="Schroeder D."/>
            <person name="de Vargas C."/>
            <person name="Verret F."/>
            <person name="von Dassow P."/>
            <person name="Valentin K."/>
            <person name="Van de Peer Y."/>
            <person name="Wheeler G."/>
            <person name="Dacks J.B."/>
            <person name="Delwiche C.F."/>
            <person name="Dyhrman S.T."/>
            <person name="Glockner G."/>
            <person name="John U."/>
            <person name="Richards T."/>
            <person name="Worden A.Z."/>
            <person name="Zhang X."/>
            <person name="Grigoriev I.V."/>
            <person name="Allen A.E."/>
            <person name="Bidle K."/>
            <person name="Borodovsky M."/>
            <person name="Bowler C."/>
            <person name="Brownlee C."/>
            <person name="Cock J.M."/>
            <person name="Elias M."/>
            <person name="Gladyshev V.N."/>
            <person name="Groth M."/>
            <person name="Guda C."/>
            <person name="Hadaegh A."/>
            <person name="Iglesias-Rodriguez M.D."/>
            <person name="Jenkins J."/>
            <person name="Jones B.M."/>
            <person name="Lawson T."/>
            <person name="Leese F."/>
            <person name="Lindquist E."/>
            <person name="Lobanov A."/>
            <person name="Lomsadze A."/>
            <person name="Malik S.B."/>
            <person name="Marsh M.E."/>
            <person name="Mackinder L."/>
            <person name="Mock T."/>
            <person name="Mueller-Roeber B."/>
            <person name="Pagarete A."/>
            <person name="Parker M."/>
            <person name="Probert I."/>
            <person name="Quesneville H."/>
            <person name="Raines C."/>
            <person name="Rensing S.A."/>
            <person name="Riano-Pachon D.M."/>
            <person name="Richier S."/>
            <person name="Rokitta S."/>
            <person name="Shiraiwa Y."/>
            <person name="Soanes D.M."/>
            <person name="van der Giezen M."/>
            <person name="Wahlund T.M."/>
            <person name="Williams B."/>
            <person name="Wilson W."/>
            <person name="Wolfe G."/>
            <person name="Wurch L.L."/>
        </authorList>
    </citation>
    <scope>NUCLEOTIDE SEQUENCE</scope>
</reference>